<name>N1MQ87_9SPHN</name>
<comment type="caution">
    <text evidence="1">The sequence shown here is derived from an EMBL/GenBank/DDBJ whole genome shotgun (WGS) entry which is preliminary data.</text>
</comment>
<evidence type="ECO:0000313" key="1">
    <source>
        <dbReference type="EMBL" id="CCW18904.1"/>
    </source>
</evidence>
<sequence length="104" mass="11069">MRIWWTTMAPSTNGSNVPAGLYANGATDGRQAFNGEIRTNFAAYGLSGHVDISAAIEDPTQTDRWADYANDSADGLHSRQTGQVKETAVIKIWADALATPLTAG</sequence>
<dbReference type="Proteomes" id="UP000013201">
    <property type="component" value="Unassembled WGS sequence"/>
</dbReference>
<keyword evidence="2" id="KW-1185">Reference proteome</keyword>
<dbReference type="EMBL" id="CAVK010000154">
    <property type="protein sequence ID" value="CCW18904.1"/>
    <property type="molecule type" value="Genomic_DNA"/>
</dbReference>
<protein>
    <submittedName>
        <fullName evidence="1">Uncharacterized protein</fullName>
    </submittedName>
</protein>
<evidence type="ECO:0000313" key="2">
    <source>
        <dbReference type="Proteomes" id="UP000013201"/>
    </source>
</evidence>
<reference evidence="1 2" key="1">
    <citation type="submission" date="2013-03" db="EMBL/GenBank/DDBJ databases">
        <authorList>
            <person name="Le V."/>
        </authorList>
    </citation>
    <scope>NUCLEOTIDE SEQUENCE [LARGE SCALE GENOMIC DNA]</scope>
    <source>
        <strain evidence="1 2">BiD32</strain>
    </source>
</reference>
<reference evidence="2" key="2">
    <citation type="submission" date="2013-04" db="EMBL/GenBank/DDBJ databases">
        <title>Bisphenol A degrading Sphingobium sp. strain BiD32.</title>
        <authorList>
            <person name="Nielsen J.L."/>
            <person name="Zhou N.A."/>
            <person name="Kjeldal H."/>
        </authorList>
    </citation>
    <scope>NUCLEOTIDE SEQUENCE [LARGE SCALE GENOMIC DNA]</scope>
    <source>
        <strain evidence="2">BiD32</strain>
    </source>
</reference>
<organism evidence="1 2">
    <name type="scientific">Sphingobium indicum BiD32</name>
    <dbReference type="NCBI Taxonomy" id="1301087"/>
    <lineage>
        <taxon>Bacteria</taxon>
        <taxon>Pseudomonadati</taxon>
        <taxon>Pseudomonadota</taxon>
        <taxon>Alphaproteobacteria</taxon>
        <taxon>Sphingomonadales</taxon>
        <taxon>Sphingomonadaceae</taxon>
        <taxon>Sphingobium</taxon>
    </lineage>
</organism>
<dbReference type="AlphaFoldDB" id="N1MQ87"/>
<accession>N1MQ87</accession>
<gene>
    <name evidence="1" type="ORF">EBBID32_32610</name>
</gene>
<proteinExistence type="predicted"/>